<sequence>MLQNPLLRNMKIKQVITGQRSTPRLTNAFENFSYILYSHIAAKSLRLTLKPEHQKLAKARELSSIQIYTYANGRRGPVFEPLKVTPIDRKRI</sequence>
<dbReference type="Pfam" id="PF04627">
    <property type="entry name" value="ATP-synt_Eps"/>
    <property type="match status" value="1"/>
</dbReference>
<evidence type="ECO:0000313" key="2">
    <source>
        <dbReference type="EMBL" id="CAG9864167.1"/>
    </source>
</evidence>
<dbReference type="SUPFAM" id="SSF48690">
    <property type="entry name" value="Epsilon subunit of mitochondrial F1F0-ATP synthase"/>
    <property type="match status" value="1"/>
</dbReference>
<proteinExistence type="inferred from homology"/>
<dbReference type="GO" id="GO:0046933">
    <property type="term" value="F:proton-transporting ATP synthase activity, rotational mechanism"/>
    <property type="evidence" value="ECO:0007669"/>
    <property type="project" value="InterPro"/>
</dbReference>
<organism evidence="2 3">
    <name type="scientific">Phyllotreta striolata</name>
    <name type="common">Striped flea beetle</name>
    <name type="synonym">Crioceris striolata</name>
    <dbReference type="NCBI Taxonomy" id="444603"/>
    <lineage>
        <taxon>Eukaryota</taxon>
        <taxon>Metazoa</taxon>
        <taxon>Ecdysozoa</taxon>
        <taxon>Arthropoda</taxon>
        <taxon>Hexapoda</taxon>
        <taxon>Insecta</taxon>
        <taxon>Pterygota</taxon>
        <taxon>Neoptera</taxon>
        <taxon>Endopterygota</taxon>
        <taxon>Coleoptera</taxon>
        <taxon>Polyphaga</taxon>
        <taxon>Cucujiformia</taxon>
        <taxon>Chrysomeloidea</taxon>
        <taxon>Chrysomelidae</taxon>
        <taxon>Galerucinae</taxon>
        <taxon>Alticini</taxon>
        <taxon>Phyllotreta</taxon>
    </lineage>
</organism>
<evidence type="ECO:0000313" key="3">
    <source>
        <dbReference type="Proteomes" id="UP001153712"/>
    </source>
</evidence>
<dbReference type="GO" id="GO:0045259">
    <property type="term" value="C:proton-transporting ATP synthase complex"/>
    <property type="evidence" value="ECO:0007669"/>
    <property type="project" value="InterPro"/>
</dbReference>
<dbReference type="InterPro" id="IPR006721">
    <property type="entry name" value="ATP_synth_F1_esu_mt"/>
</dbReference>
<accession>A0A9N9XSB9</accession>
<gene>
    <name evidence="2" type="ORF">PHYEVI_LOCUS10424</name>
</gene>
<keyword evidence="3" id="KW-1185">Reference proteome</keyword>
<dbReference type="AlphaFoldDB" id="A0A9N9XSB9"/>
<comment type="similarity">
    <text evidence="1">Belongs to the eukaryotic ATPase epsilon family.</text>
</comment>
<reference evidence="2" key="1">
    <citation type="submission" date="2022-01" db="EMBL/GenBank/DDBJ databases">
        <authorList>
            <person name="King R."/>
        </authorList>
    </citation>
    <scope>NUCLEOTIDE SEQUENCE</scope>
</reference>
<name>A0A9N9XSB9_PHYSR</name>
<dbReference type="GO" id="GO:0005743">
    <property type="term" value="C:mitochondrial inner membrane"/>
    <property type="evidence" value="ECO:0007669"/>
    <property type="project" value="InterPro"/>
</dbReference>
<dbReference type="OrthoDB" id="269124at2759"/>
<dbReference type="InterPro" id="IPR036742">
    <property type="entry name" value="ATP_synth_F1_esu_sf_mt"/>
</dbReference>
<dbReference type="EMBL" id="OU900100">
    <property type="protein sequence ID" value="CAG9864167.1"/>
    <property type="molecule type" value="Genomic_DNA"/>
</dbReference>
<evidence type="ECO:0000256" key="1">
    <source>
        <dbReference type="ARBA" id="ARBA00009502"/>
    </source>
</evidence>
<protein>
    <submittedName>
        <fullName evidence="2">Uncharacterized protein</fullName>
    </submittedName>
</protein>
<dbReference type="Proteomes" id="UP001153712">
    <property type="component" value="Chromosome 7"/>
</dbReference>
<dbReference type="Gene3D" id="1.10.1620.20">
    <property type="entry name" value="ATP synthase, F1 complex, epsilon subunit superfamily, mitochondrial"/>
    <property type="match status" value="1"/>
</dbReference>